<evidence type="ECO:0000313" key="2">
    <source>
        <dbReference type="EMBL" id="QIW80062.1"/>
    </source>
</evidence>
<gene>
    <name evidence="2" type="ORF">G4P54_09710</name>
</gene>
<feature type="signal peptide" evidence="1">
    <location>
        <begin position="1"/>
        <end position="27"/>
    </location>
</feature>
<name>A0A6H0WHN8_9BACI</name>
<feature type="chain" id="PRO_5038778843" description="BIG2 domain-containing protein" evidence="1">
    <location>
        <begin position="28"/>
        <end position="115"/>
    </location>
</feature>
<dbReference type="RefSeq" id="WP_106294053.1">
    <property type="nucleotide sequence ID" value="NZ_CP048852.1"/>
</dbReference>
<protein>
    <recommendedName>
        <fullName evidence="4">BIG2 domain-containing protein</fullName>
    </recommendedName>
</protein>
<dbReference type="KEGG" id="bteq:G4P54_09710"/>
<evidence type="ECO:0000256" key="1">
    <source>
        <dbReference type="SAM" id="SignalP"/>
    </source>
</evidence>
<keyword evidence="1" id="KW-0732">Signal</keyword>
<organism evidence="2 3">
    <name type="scientific">Bacillus tequilensis</name>
    <dbReference type="NCBI Taxonomy" id="227866"/>
    <lineage>
        <taxon>Bacteria</taxon>
        <taxon>Bacillati</taxon>
        <taxon>Bacillota</taxon>
        <taxon>Bacilli</taxon>
        <taxon>Bacillales</taxon>
        <taxon>Bacillaceae</taxon>
        <taxon>Bacillus</taxon>
    </lineage>
</organism>
<evidence type="ECO:0008006" key="4">
    <source>
        <dbReference type="Google" id="ProtNLM"/>
    </source>
</evidence>
<proteinExistence type="predicted"/>
<dbReference type="Proteomes" id="UP000501914">
    <property type="component" value="Chromosome"/>
</dbReference>
<sequence length="115" mass="12413">MKKFYKGLIVSALSLTTLALPAFTSQASALTPVKSVDQVKQLGDPIGTVDFHMLRNSNVSLLTGYTRWEIVSGSNLISISSGGVVSSHSTLGTAVIYAYDINDNYVIYKITVEPR</sequence>
<evidence type="ECO:0000313" key="3">
    <source>
        <dbReference type="Proteomes" id="UP000501914"/>
    </source>
</evidence>
<dbReference type="EMBL" id="CP048852">
    <property type="protein sequence ID" value="QIW80062.1"/>
    <property type="molecule type" value="Genomic_DNA"/>
</dbReference>
<accession>A0A6H0WHN8</accession>
<keyword evidence="3" id="KW-1185">Reference proteome</keyword>
<dbReference type="AlphaFoldDB" id="A0A6H0WHN8"/>
<reference evidence="2 3" key="1">
    <citation type="submission" date="2020-02" db="EMBL/GenBank/DDBJ databases">
        <title>Genome sequencing, annotation and comparative genomic analysis of Bacillus tequilensis EA-CB0015, an effective biological control agent against Pseudocercospora fijiensis in banana plants.</title>
        <authorList>
            <person name="Cuellar-Gaviria T.Z."/>
            <person name="Ju K.-S."/>
            <person name="Villegas-Escobar V."/>
        </authorList>
    </citation>
    <scope>NUCLEOTIDE SEQUENCE [LARGE SCALE GENOMIC DNA]</scope>
    <source>
        <strain evidence="2 3">EA-CB0015</strain>
    </source>
</reference>